<dbReference type="AlphaFoldDB" id="A0A168IEZ7"/>
<evidence type="ECO:0000313" key="1">
    <source>
        <dbReference type="EMBL" id="OAC99890.1"/>
    </source>
</evidence>
<dbReference type="OrthoDB" id="10454746at2759"/>
<name>A0A168IEZ7_MUCCL</name>
<organism evidence="1 2">
    <name type="scientific">Mucor lusitanicus CBS 277.49</name>
    <dbReference type="NCBI Taxonomy" id="747725"/>
    <lineage>
        <taxon>Eukaryota</taxon>
        <taxon>Fungi</taxon>
        <taxon>Fungi incertae sedis</taxon>
        <taxon>Mucoromycota</taxon>
        <taxon>Mucoromycotina</taxon>
        <taxon>Mucoromycetes</taxon>
        <taxon>Mucorales</taxon>
        <taxon>Mucorineae</taxon>
        <taxon>Mucoraceae</taxon>
        <taxon>Mucor</taxon>
    </lineage>
</organism>
<dbReference type="VEuPathDB" id="FungiDB:MUCCIDRAFT_156919"/>
<comment type="caution">
    <text evidence="1">The sequence shown here is derived from an EMBL/GenBank/DDBJ whole genome shotgun (WGS) entry which is preliminary data.</text>
</comment>
<keyword evidence="2" id="KW-1185">Reference proteome</keyword>
<accession>A0A168IEZ7</accession>
<dbReference type="EMBL" id="AMYB01000007">
    <property type="protein sequence ID" value="OAC99890.1"/>
    <property type="molecule type" value="Genomic_DNA"/>
</dbReference>
<reference evidence="1 2" key="1">
    <citation type="submission" date="2015-06" db="EMBL/GenBank/DDBJ databases">
        <title>Expansion of signal transduction pathways in fungi by whole-genome duplication.</title>
        <authorList>
            <consortium name="DOE Joint Genome Institute"/>
            <person name="Corrochano L.M."/>
            <person name="Kuo A."/>
            <person name="Marcet-Houben M."/>
            <person name="Polaino S."/>
            <person name="Salamov A."/>
            <person name="Villalobos J.M."/>
            <person name="Alvarez M.I."/>
            <person name="Avalos J."/>
            <person name="Benito E.P."/>
            <person name="Benoit I."/>
            <person name="Burger G."/>
            <person name="Camino L.P."/>
            <person name="Canovas D."/>
            <person name="Cerda-Olmedo E."/>
            <person name="Cheng J.-F."/>
            <person name="Dominguez A."/>
            <person name="Elias M."/>
            <person name="Eslava A.P."/>
            <person name="Glaser F."/>
            <person name="Grimwood J."/>
            <person name="Gutierrez G."/>
            <person name="Heitman J."/>
            <person name="Henrissat B."/>
            <person name="Iturriaga E.A."/>
            <person name="Lang B.F."/>
            <person name="Lavin J.L."/>
            <person name="Lee S."/>
            <person name="Li W."/>
            <person name="Lindquist E."/>
            <person name="Lopez-Garcia S."/>
            <person name="Luque E.M."/>
            <person name="Marcos A.T."/>
            <person name="Martin J."/>
            <person name="Mccluskey K."/>
            <person name="Medina H.R."/>
            <person name="Miralles-Duran A."/>
            <person name="Miyazaki A."/>
            <person name="Munoz-Torres E."/>
            <person name="Oguiza J.A."/>
            <person name="Ohm R."/>
            <person name="Olmedo M."/>
            <person name="Orejas M."/>
            <person name="Ortiz-Castellanos L."/>
            <person name="Pisabarro A.G."/>
            <person name="Rodriguez-Romero J."/>
            <person name="Ruiz-Herrera J."/>
            <person name="Ruiz-Vazquez R."/>
            <person name="Sanz C."/>
            <person name="Schackwitz W."/>
            <person name="Schmutz J."/>
            <person name="Shahriari M."/>
            <person name="Shelest E."/>
            <person name="Silva-Franco F."/>
            <person name="Soanes D."/>
            <person name="Syed K."/>
            <person name="Tagua V.G."/>
            <person name="Talbot N.J."/>
            <person name="Thon M."/>
            <person name="De Vries R.P."/>
            <person name="Wiebenga A."/>
            <person name="Yadav J.S."/>
            <person name="Braun E.L."/>
            <person name="Baker S."/>
            <person name="Garre V."/>
            <person name="Horwitz B."/>
            <person name="Torres-Martinez S."/>
            <person name="Idnurm A."/>
            <person name="Herrera-Estrella A."/>
            <person name="Gabaldon T."/>
            <person name="Grigoriev I.V."/>
        </authorList>
    </citation>
    <scope>NUCLEOTIDE SEQUENCE [LARGE SCALE GENOMIC DNA]</scope>
    <source>
        <strain evidence="1 2">CBS 277.49</strain>
    </source>
</reference>
<evidence type="ECO:0000313" key="2">
    <source>
        <dbReference type="Proteomes" id="UP000077051"/>
    </source>
</evidence>
<proteinExistence type="predicted"/>
<protein>
    <submittedName>
        <fullName evidence="1">Uncharacterized protein</fullName>
    </submittedName>
</protein>
<dbReference type="Proteomes" id="UP000077051">
    <property type="component" value="Unassembled WGS sequence"/>
</dbReference>
<gene>
    <name evidence="1" type="ORF">MUCCIDRAFT_156919</name>
</gene>
<sequence length="348" mass="39782">MDSTAAQELERTYRIIQDKLAACQAQKRLIVQKKTVKRTLLQESQHVLQNHLVYALTENMPKKQRISLDNQQDNLIPIVSSSTTSSQKPSITITTTTTAAQHDYQIVKCRGWLMDRRVWLQATCHALQQTSVQHAQLCCVPNRFLPETTCLNRCNSDAYQQHLFLCFDLLPDTQPDDITQQSTLRVYCRYQQQQPQGTQTLSTETCLIEWLDGKNLSWFDSLSISSSQRMLQAYFPCQISVKNVDAYHFNQLMKHSQALNDQYAWIQDHCALIHFRAAHTSVTLYALKYTSLSFIVSLLGSHAEMITQQDAAAATTRDLVVSTSEYYVSPNYKTRAKVSLMTSQLNTL</sequence>